<proteinExistence type="predicted"/>
<evidence type="ECO:0000313" key="1">
    <source>
        <dbReference type="EMBL" id="PWK88655.1"/>
    </source>
</evidence>
<keyword evidence="2" id="KW-1185">Reference proteome</keyword>
<sequence length="85" mass="8866">MSVAWFKACSVCREVHEIDCPNCRGRGLTRDPHGARTVWDLCGICGGSGRTACPACAADWSRGRPAPLPVGAEGWRAALPAAATG</sequence>
<dbReference type="OrthoDB" id="8613201at2"/>
<evidence type="ECO:0000313" key="2">
    <source>
        <dbReference type="Proteomes" id="UP000245812"/>
    </source>
</evidence>
<accession>A0A316I7D3</accession>
<protein>
    <submittedName>
        <fullName evidence="1">Uncharacterized protein</fullName>
    </submittedName>
</protein>
<dbReference type="Proteomes" id="UP000245812">
    <property type="component" value="Unassembled WGS sequence"/>
</dbReference>
<dbReference type="AlphaFoldDB" id="A0A316I7D3"/>
<dbReference type="RefSeq" id="WP_109723266.1">
    <property type="nucleotide sequence ID" value="NZ_MSZV01000030.1"/>
</dbReference>
<name>A0A316I7D3_9GAMM</name>
<reference evidence="1 2" key="1">
    <citation type="submission" date="2018-05" db="EMBL/GenBank/DDBJ databases">
        <title>Genomic Encyclopedia of Type Strains, Phase IV (KMG-IV): sequencing the most valuable type-strain genomes for metagenomic binning, comparative biology and taxonomic classification.</title>
        <authorList>
            <person name="Goeker M."/>
        </authorList>
    </citation>
    <scope>NUCLEOTIDE SEQUENCE [LARGE SCALE GENOMIC DNA]</scope>
    <source>
        <strain evidence="1 2">DSM 14263</strain>
    </source>
</reference>
<dbReference type="InterPro" id="IPR036410">
    <property type="entry name" value="HSP_DnaJ_Cys-rich_dom_sf"/>
</dbReference>
<dbReference type="EMBL" id="QGHC01000005">
    <property type="protein sequence ID" value="PWK88655.1"/>
    <property type="molecule type" value="Genomic_DNA"/>
</dbReference>
<dbReference type="SUPFAM" id="SSF57938">
    <property type="entry name" value="DnaJ/Hsp40 cysteine-rich domain"/>
    <property type="match status" value="1"/>
</dbReference>
<comment type="caution">
    <text evidence="1">The sequence shown here is derived from an EMBL/GenBank/DDBJ whole genome shotgun (WGS) entry which is preliminary data.</text>
</comment>
<gene>
    <name evidence="1" type="ORF">C7456_105187</name>
</gene>
<organism evidence="1 2">
    <name type="scientific">Fulvimonas soli</name>
    <dbReference type="NCBI Taxonomy" id="155197"/>
    <lineage>
        <taxon>Bacteria</taxon>
        <taxon>Pseudomonadati</taxon>
        <taxon>Pseudomonadota</taxon>
        <taxon>Gammaproteobacteria</taxon>
        <taxon>Lysobacterales</taxon>
        <taxon>Rhodanobacteraceae</taxon>
        <taxon>Fulvimonas</taxon>
    </lineage>
</organism>